<dbReference type="AlphaFoldDB" id="A0A5C5YL94"/>
<dbReference type="RefSeq" id="WP_146588560.1">
    <property type="nucleotide sequence ID" value="NZ_SJPO01000007.1"/>
</dbReference>
<feature type="transmembrane region" description="Helical" evidence="1">
    <location>
        <begin position="346"/>
        <end position="363"/>
    </location>
</feature>
<dbReference type="EMBL" id="SJPO01000007">
    <property type="protein sequence ID" value="TWT75634.1"/>
    <property type="molecule type" value="Genomic_DNA"/>
</dbReference>
<keyword evidence="1" id="KW-0472">Membrane</keyword>
<keyword evidence="1" id="KW-1133">Transmembrane helix</keyword>
<comment type="caution">
    <text evidence="2">The sequence shown here is derived from an EMBL/GenBank/DDBJ whole genome shotgun (WGS) entry which is preliminary data.</text>
</comment>
<name>A0A5C5YL94_9BACT</name>
<organism evidence="2 3">
    <name type="scientific">Posidoniimonas polymericola</name>
    <dbReference type="NCBI Taxonomy" id="2528002"/>
    <lineage>
        <taxon>Bacteria</taxon>
        <taxon>Pseudomonadati</taxon>
        <taxon>Planctomycetota</taxon>
        <taxon>Planctomycetia</taxon>
        <taxon>Pirellulales</taxon>
        <taxon>Lacipirellulaceae</taxon>
        <taxon>Posidoniimonas</taxon>
    </lineage>
</organism>
<reference evidence="2 3" key="1">
    <citation type="submission" date="2019-02" db="EMBL/GenBank/DDBJ databases">
        <title>Deep-cultivation of Planctomycetes and their phenomic and genomic characterization uncovers novel biology.</title>
        <authorList>
            <person name="Wiegand S."/>
            <person name="Jogler M."/>
            <person name="Boedeker C."/>
            <person name="Pinto D."/>
            <person name="Vollmers J."/>
            <person name="Rivas-Marin E."/>
            <person name="Kohn T."/>
            <person name="Peeters S.H."/>
            <person name="Heuer A."/>
            <person name="Rast P."/>
            <person name="Oberbeckmann S."/>
            <person name="Bunk B."/>
            <person name="Jeske O."/>
            <person name="Meyerdierks A."/>
            <person name="Storesund J.E."/>
            <person name="Kallscheuer N."/>
            <person name="Luecker S."/>
            <person name="Lage O.M."/>
            <person name="Pohl T."/>
            <person name="Merkel B.J."/>
            <person name="Hornburger P."/>
            <person name="Mueller R.-W."/>
            <person name="Bruemmer F."/>
            <person name="Labrenz M."/>
            <person name="Spormann A.M."/>
            <person name="Op Den Camp H."/>
            <person name="Overmann J."/>
            <person name="Amann R."/>
            <person name="Jetten M.S.M."/>
            <person name="Mascher T."/>
            <person name="Medema M.H."/>
            <person name="Devos D.P."/>
            <person name="Kaster A.-K."/>
            <person name="Ovreas L."/>
            <person name="Rohde M."/>
            <person name="Galperin M.Y."/>
            <person name="Jogler C."/>
        </authorList>
    </citation>
    <scope>NUCLEOTIDE SEQUENCE [LARGE SCALE GENOMIC DNA]</scope>
    <source>
        <strain evidence="2 3">Pla123a</strain>
    </source>
</reference>
<accession>A0A5C5YL94</accession>
<keyword evidence="3" id="KW-1185">Reference proteome</keyword>
<protein>
    <recommendedName>
        <fullName evidence="4">PEP-CTERM protein-sorting domain-containing protein</fullName>
    </recommendedName>
</protein>
<evidence type="ECO:0000313" key="2">
    <source>
        <dbReference type="EMBL" id="TWT75634.1"/>
    </source>
</evidence>
<keyword evidence="1" id="KW-0812">Transmembrane</keyword>
<gene>
    <name evidence="2" type="ORF">Pla123a_31440</name>
</gene>
<dbReference type="OrthoDB" id="279237at2"/>
<evidence type="ECO:0000313" key="3">
    <source>
        <dbReference type="Proteomes" id="UP000318478"/>
    </source>
</evidence>
<dbReference type="Proteomes" id="UP000318478">
    <property type="component" value="Unassembled WGS sequence"/>
</dbReference>
<proteinExistence type="predicted"/>
<evidence type="ECO:0008006" key="4">
    <source>
        <dbReference type="Google" id="ProtNLM"/>
    </source>
</evidence>
<evidence type="ECO:0000256" key="1">
    <source>
        <dbReference type="SAM" id="Phobius"/>
    </source>
</evidence>
<sequence>MALSSRNTDAGNNPLGRRLATYLSTVGAVGLAAGQRADGVVIADLTDRPFGINESVDIDFDGDGNVEFQLDHDRVELNGVTLDYLQLDKNDVNGALSANPVASELSPIDAFATFPGTPPDYSGDDLWNAADYTVWRDNQGQTGVPGDGNLDGQINQADYDVFVNSYGKAPAGGSKDHGYVSDQLLCGPFGGGGCYPSALEAGSSIGPELGYEFQESDNAFGNGTVLRTNRLIDEDMGQIDASFGSNPETIFDTPQFAGLGGAERFLGVRIDLSDAIYPDNPFPSINGPDDVDDPANYVYGWIGVQITNEADATGLVTGFAYESEPGVAIQAGDVGGGLAVAAPEPTSMLLAALCLVGVVGILLRRTRRAMQP</sequence>